<feature type="transmembrane region" description="Helical" evidence="1">
    <location>
        <begin position="7"/>
        <end position="25"/>
    </location>
</feature>
<proteinExistence type="predicted"/>
<dbReference type="RefSeq" id="WP_210090361.1">
    <property type="nucleotide sequence ID" value="NZ_JAGGKG010000018.1"/>
</dbReference>
<reference evidence="2 3" key="1">
    <citation type="submission" date="2021-03" db="EMBL/GenBank/DDBJ databases">
        <title>Genomic Encyclopedia of Type Strains, Phase IV (KMG-IV): sequencing the most valuable type-strain genomes for metagenomic binning, comparative biology and taxonomic classification.</title>
        <authorList>
            <person name="Goeker M."/>
        </authorList>
    </citation>
    <scope>NUCLEOTIDE SEQUENCE [LARGE SCALE GENOMIC DNA]</scope>
    <source>
        <strain evidence="2 3">DSM 14349</strain>
    </source>
</reference>
<protein>
    <submittedName>
        <fullName evidence="2">Uncharacterized protein</fullName>
    </submittedName>
</protein>
<evidence type="ECO:0000256" key="1">
    <source>
        <dbReference type="SAM" id="Phobius"/>
    </source>
</evidence>
<keyword evidence="1" id="KW-0812">Transmembrane</keyword>
<evidence type="ECO:0000313" key="2">
    <source>
        <dbReference type="EMBL" id="MBP1906765.1"/>
    </source>
</evidence>
<keyword evidence="3" id="KW-1185">Reference proteome</keyword>
<name>A0ABS4FW27_9BACL</name>
<comment type="caution">
    <text evidence="2">The sequence shown here is derived from an EMBL/GenBank/DDBJ whole genome shotgun (WGS) entry which is preliminary data.</text>
</comment>
<keyword evidence="1" id="KW-1133">Transmembrane helix</keyword>
<accession>A0ABS4FW27</accession>
<gene>
    <name evidence="2" type="ORF">J2Z32_003429</name>
</gene>
<evidence type="ECO:0000313" key="3">
    <source>
        <dbReference type="Proteomes" id="UP001519272"/>
    </source>
</evidence>
<organism evidence="2 3">
    <name type="scientific">Paenibacillus turicensis</name>
    <dbReference type="NCBI Taxonomy" id="160487"/>
    <lineage>
        <taxon>Bacteria</taxon>
        <taxon>Bacillati</taxon>
        <taxon>Bacillota</taxon>
        <taxon>Bacilli</taxon>
        <taxon>Bacillales</taxon>
        <taxon>Paenibacillaceae</taxon>
        <taxon>Paenibacillus</taxon>
    </lineage>
</organism>
<sequence length="92" mass="10487">MSTIKKYTVIIGLVLLAGIIFMYLYSFPKEIHAEHQALKFVGGEPNSVETIKVKIKGTLYRPIFKQHSFEGNIEIGGYDFTKPLFLIFCSTR</sequence>
<dbReference type="Proteomes" id="UP001519272">
    <property type="component" value="Unassembled WGS sequence"/>
</dbReference>
<keyword evidence="1" id="KW-0472">Membrane</keyword>
<dbReference type="EMBL" id="JAGGKG010000018">
    <property type="protein sequence ID" value="MBP1906765.1"/>
    <property type="molecule type" value="Genomic_DNA"/>
</dbReference>